<dbReference type="GO" id="GO:0046983">
    <property type="term" value="F:protein dimerization activity"/>
    <property type="evidence" value="ECO:0007669"/>
    <property type="project" value="InterPro"/>
</dbReference>
<evidence type="ECO:0000256" key="1">
    <source>
        <dbReference type="ARBA" id="ARBA00022473"/>
    </source>
</evidence>
<dbReference type="OrthoDB" id="8583783at2759"/>
<dbReference type="AlphaFoldDB" id="A0A813ZE91"/>
<dbReference type="Gene3D" id="4.10.280.10">
    <property type="entry name" value="Helix-loop-helix DNA-binding domain"/>
    <property type="match status" value="1"/>
</dbReference>
<name>A0A813ZE91_9BILA</name>
<evidence type="ECO:0000256" key="5">
    <source>
        <dbReference type="ARBA" id="ARBA00023163"/>
    </source>
</evidence>
<evidence type="ECO:0000313" key="10">
    <source>
        <dbReference type="EMBL" id="CAF3680296.1"/>
    </source>
</evidence>
<keyword evidence="6" id="KW-0539">Nucleus</keyword>
<dbReference type="EMBL" id="CAJNOQ010001470">
    <property type="protein sequence ID" value="CAF0897232.1"/>
    <property type="molecule type" value="Genomic_DNA"/>
</dbReference>
<feature type="region of interest" description="Disordered" evidence="7">
    <location>
        <begin position="179"/>
        <end position="207"/>
    </location>
</feature>
<dbReference type="PANTHER" id="PTHR23349:SF50">
    <property type="entry name" value="PROTEIN TWIST"/>
    <property type="match status" value="1"/>
</dbReference>
<protein>
    <recommendedName>
        <fullName evidence="8">BHLH domain-containing protein</fullName>
    </recommendedName>
</protein>
<dbReference type="FunFam" id="4.10.280.10:FF:000030">
    <property type="entry name" value="Twist transcription factor"/>
    <property type="match status" value="1"/>
</dbReference>
<evidence type="ECO:0000313" key="11">
    <source>
        <dbReference type="Proteomes" id="UP000663829"/>
    </source>
</evidence>
<reference evidence="9" key="1">
    <citation type="submission" date="2021-02" db="EMBL/GenBank/DDBJ databases">
        <authorList>
            <person name="Nowell W R."/>
        </authorList>
    </citation>
    <scope>NUCLEOTIDE SEQUENCE</scope>
</reference>
<keyword evidence="4" id="KW-0238">DNA-binding</keyword>
<dbReference type="Proteomes" id="UP000663829">
    <property type="component" value="Unassembled WGS sequence"/>
</dbReference>
<dbReference type="InterPro" id="IPR011598">
    <property type="entry name" value="bHLH_dom"/>
</dbReference>
<keyword evidence="5" id="KW-0804">Transcription</keyword>
<feature type="domain" description="BHLH" evidence="8">
    <location>
        <begin position="118"/>
        <end position="169"/>
    </location>
</feature>
<evidence type="ECO:0000256" key="7">
    <source>
        <dbReference type="SAM" id="MobiDB-lite"/>
    </source>
</evidence>
<feature type="compositionally biased region" description="Low complexity" evidence="7">
    <location>
        <begin position="180"/>
        <end position="196"/>
    </location>
</feature>
<evidence type="ECO:0000259" key="8">
    <source>
        <dbReference type="PROSITE" id="PS50888"/>
    </source>
</evidence>
<dbReference type="EMBL" id="CAJOBC010001470">
    <property type="protein sequence ID" value="CAF3680296.1"/>
    <property type="molecule type" value="Genomic_DNA"/>
</dbReference>
<proteinExistence type="predicted"/>
<feature type="compositionally biased region" description="Polar residues" evidence="7">
    <location>
        <begin position="62"/>
        <end position="79"/>
    </location>
</feature>
<sequence>MRYCVTCKETNFVKTEYSDTSSIYSNIQHSLGVMSSGGSAGGDDSSGLSSPDTPMTIDENYNDTLTISTDSYPTNTNNQHFRRRGRNGARYSRRSENAPYPRHSKRRQQSMSVDDVQNQRAIANVRERQRTQSLNEAFAQLRQIIPTLPSDKLSKIQTLKLATRYIDFLYQILRTDDPKLNSSTPLLSTTTTTTASPSPPNSGGGGGQGYGTLSYAFSVWRMEGAFQGYSGTTNGGNPFSPSEYQGN</sequence>
<accession>A0A813ZE91</accession>
<organism evidence="9 11">
    <name type="scientific">Didymodactylos carnosus</name>
    <dbReference type="NCBI Taxonomy" id="1234261"/>
    <lineage>
        <taxon>Eukaryota</taxon>
        <taxon>Metazoa</taxon>
        <taxon>Spiralia</taxon>
        <taxon>Gnathifera</taxon>
        <taxon>Rotifera</taxon>
        <taxon>Eurotatoria</taxon>
        <taxon>Bdelloidea</taxon>
        <taxon>Philodinida</taxon>
        <taxon>Philodinidae</taxon>
        <taxon>Didymodactylos</taxon>
    </lineage>
</organism>
<dbReference type="GO" id="GO:0000977">
    <property type="term" value="F:RNA polymerase II transcription regulatory region sequence-specific DNA binding"/>
    <property type="evidence" value="ECO:0007669"/>
    <property type="project" value="TreeGrafter"/>
</dbReference>
<keyword evidence="1" id="KW-0217">Developmental protein</keyword>
<evidence type="ECO:0000313" key="9">
    <source>
        <dbReference type="EMBL" id="CAF0897232.1"/>
    </source>
</evidence>
<comment type="caution">
    <text evidence="9">The sequence shown here is derived from an EMBL/GenBank/DDBJ whole genome shotgun (WGS) entry which is preliminary data.</text>
</comment>
<keyword evidence="3" id="KW-0805">Transcription regulation</keyword>
<keyword evidence="2" id="KW-0221">Differentiation</keyword>
<evidence type="ECO:0000256" key="6">
    <source>
        <dbReference type="ARBA" id="ARBA00023242"/>
    </source>
</evidence>
<dbReference type="Proteomes" id="UP000681722">
    <property type="component" value="Unassembled WGS sequence"/>
</dbReference>
<dbReference type="SUPFAM" id="SSF47459">
    <property type="entry name" value="HLH, helix-loop-helix DNA-binding domain"/>
    <property type="match status" value="1"/>
</dbReference>
<evidence type="ECO:0000256" key="2">
    <source>
        <dbReference type="ARBA" id="ARBA00022782"/>
    </source>
</evidence>
<feature type="compositionally biased region" description="Low complexity" evidence="7">
    <location>
        <begin position="35"/>
        <end position="50"/>
    </location>
</feature>
<dbReference type="GO" id="GO:0000981">
    <property type="term" value="F:DNA-binding transcription factor activity, RNA polymerase II-specific"/>
    <property type="evidence" value="ECO:0007669"/>
    <property type="project" value="TreeGrafter"/>
</dbReference>
<dbReference type="PANTHER" id="PTHR23349">
    <property type="entry name" value="BASIC HELIX-LOOP-HELIX TRANSCRIPTION FACTOR, TWIST"/>
    <property type="match status" value="1"/>
</dbReference>
<dbReference type="InterPro" id="IPR050283">
    <property type="entry name" value="E-box_TF_Regulators"/>
</dbReference>
<dbReference type="InterPro" id="IPR036638">
    <property type="entry name" value="HLH_DNA-bd_sf"/>
</dbReference>
<feature type="region of interest" description="Disordered" evidence="7">
    <location>
        <begin position="35"/>
        <end position="116"/>
    </location>
</feature>
<evidence type="ECO:0000256" key="3">
    <source>
        <dbReference type="ARBA" id="ARBA00023015"/>
    </source>
</evidence>
<dbReference type="PROSITE" id="PS50888">
    <property type="entry name" value="BHLH"/>
    <property type="match status" value="1"/>
</dbReference>
<dbReference type="SMART" id="SM00353">
    <property type="entry name" value="HLH"/>
    <property type="match status" value="1"/>
</dbReference>
<keyword evidence="11" id="KW-1185">Reference proteome</keyword>
<dbReference type="Pfam" id="PF00010">
    <property type="entry name" value="HLH"/>
    <property type="match status" value="1"/>
</dbReference>
<dbReference type="GO" id="GO:0030154">
    <property type="term" value="P:cell differentiation"/>
    <property type="evidence" value="ECO:0007669"/>
    <property type="project" value="UniProtKB-KW"/>
</dbReference>
<dbReference type="InterPro" id="IPR015789">
    <property type="entry name" value="Twist-rel_bHLH"/>
</dbReference>
<gene>
    <name evidence="9" type="ORF">GPM918_LOCUS8441</name>
    <name evidence="10" type="ORF">SRO942_LOCUS8441</name>
</gene>
<dbReference type="CDD" id="cd11464">
    <property type="entry name" value="bHLH_TS_TWIST"/>
    <property type="match status" value="1"/>
</dbReference>
<evidence type="ECO:0000256" key="4">
    <source>
        <dbReference type="ARBA" id="ARBA00023125"/>
    </source>
</evidence>